<keyword evidence="7 9" id="KW-0472">Membrane</keyword>
<dbReference type="EMBL" id="CM003605">
    <property type="protein sequence ID" value="KYP69209.1"/>
    <property type="molecule type" value="Genomic_DNA"/>
</dbReference>
<evidence type="ECO:0000256" key="11">
    <source>
        <dbReference type="SAM" id="Phobius"/>
    </source>
</evidence>
<proteinExistence type="inferred from homology"/>
<feature type="region of interest" description="Disordered" evidence="10">
    <location>
        <begin position="348"/>
        <end position="368"/>
    </location>
</feature>
<dbReference type="FunFam" id="2.30.30.60:FF:000003">
    <property type="entry name" value="Predicted mechanosensitive ion channel"/>
    <property type="match status" value="1"/>
</dbReference>
<keyword evidence="14" id="KW-1185">Reference proteome</keyword>
<evidence type="ECO:0000256" key="4">
    <source>
        <dbReference type="ARBA" id="ARBA00022692"/>
    </source>
</evidence>
<evidence type="ECO:0000313" key="14">
    <source>
        <dbReference type="Proteomes" id="UP000075243"/>
    </source>
</evidence>
<feature type="transmembrane region" description="Helical" evidence="11">
    <location>
        <begin position="548"/>
        <end position="571"/>
    </location>
</feature>
<evidence type="ECO:0000256" key="9">
    <source>
        <dbReference type="PIRNR" id="PIRNR017209"/>
    </source>
</evidence>
<dbReference type="GO" id="GO:0008381">
    <property type="term" value="F:mechanosensitive monoatomic ion channel activity"/>
    <property type="evidence" value="ECO:0007669"/>
    <property type="project" value="TreeGrafter"/>
</dbReference>
<dbReference type="Pfam" id="PF00924">
    <property type="entry name" value="MS_channel_2nd"/>
    <property type="match status" value="1"/>
</dbReference>
<dbReference type="PANTHER" id="PTHR31618">
    <property type="entry name" value="MECHANOSENSITIVE ION CHANNEL PROTEIN 5"/>
    <property type="match status" value="1"/>
</dbReference>
<evidence type="ECO:0000256" key="6">
    <source>
        <dbReference type="ARBA" id="ARBA00023065"/>
    </source>
</evidence>
<evidence type="ECO:0000256" key="3">
    <source>
        <dbReference type="ARBA" id="ARBA00022448"/>
    </source>
</evidence>
<evidence type="ECO:0000256" key="8">
    <source>
        <dbReference type="ARBA" id="ARBA00023303"/>
    </source>
</evidence>
<name>A0A151TQ92_CAJCA</name>
<feature type="transmembrane region" description="Helical" evidence="11">
    <location>
        <begin position="132"/>
        <end position="154"/>
    </location>
</feature>
<dbReference type="PIRSF" id="PIRSF017209">
    <property type="entry name" value="Memb_At2g17000_prd"/>
    <property type="match status" value="1"/>
</dbReference>
<gene>
    <name evidence="13" type="ORF">KK1_008396</name>
</gene>
<evidence type="ECO:0000256" key="10">
    <source>
        <dbReference type="SAM" id="MobiDB-lite"/>
    </source>
</evidence>
<protein>
    <recommendedName>
        <fullName evidence="9">Mechanosensitive ion channel protein</fullName>
    </recommendedName>
</protein>
<evidence type="ECO:0000259" key="12">
    <source>
        <dbReference type="Pfam" id="PF00924"/>
    </source>
</evidence>
<feature type="domain" description="Mechanosensitive ion channel MscS" evidence="12">
    <location>
        <begin position="562"/>
        <end position="623"/>
    </location>
</feature>
<dbReference type="STRING" id="3821.A0A151TQ92"/>
<dbReference type="InterPro" id="IPR023408">
    <property type="entry name" value="MscS_beta-dom_sf"/>
</dbReference>
<dbReference type="AlphaFoldDB" id="A0A151TQ92"/>
<comment type="subcellular location">
    <subcellularLocation>
        <location evidence="1">Membrane</location>
        <topology evidence="1">Multi-pass membrane protein</topology>
    </subcellularLocation>
</comment>
<feature type="transmembrane region" description="Helical" evidence="11">
    <location>
        <begin position="516"/>
        <end position="536"/>
    </location>
</feature>
<dbReference type="Gramene" id="C.cajan_08152.t">
    <property type="protein sequence ID" value="C.cajan_08152.t"/>
    <property type="gene ID" value="C.cajan_08152"/>
</dbReference>
<keyword evidence="4 11" id="KW-0812">Transmembrane</keyword>
<dbReference type="PANTHER" id="PTHR31618:SF1">
    <property type="entry name" value="EF-HAND DOMAIN-CONTAINING PROTEIN"/>
    <property type="match status" value="1"/>
</dbReference>
<keyword evidence="6" id="KW-0406">Ion transport</keyword>
<dbReference type="InterPro" id="IPR006685">
    <property type="entry name" value="MscS_channel_2nd"/>
</dbReference>
<dbReference type="OMA" id="NVRNMPQ"/>
<feature type="transmembrane region" description="Helical" evidence="11">
    <location>
        <begin position="169"/>
        <end position="192"/>
    </location>
</feature>
<feature type="region of interest" description="Disordered" evidence="10">
    <location>
        <begin position="68"/>
        <end position="89"/>
    </location>
</feature>
<keyword evidence="3" id="KW-0813">Transport</keyword>
<dbReference type="Proteomes" id="UP000075243">
    <property type="component" value="Chromosome 3"/>
</dbReference>
<evidence type="ECO:0000256" key="5">
    <source>
        <dbReference type="ARBA" id="ARBA00022989"/>
    </source>
</evidence>
<sequence>MVEESPVASRMSMELKFSEFHRPPQPPQYDRRGSPSSTPSYDCEVLRCTSNPSFERTLSMQRKSALLKPKTRSRLMDPPEDQPDKKSGRVLRSAQLLSGILGKKGDDDDDDPFLEEDLPDEFKKTHFSVWTLLEWLSLVLIIGLLVTTLCVRFLRTKNLWQLRLWKWEVMVLVLICGRLVSDWVIRVAVFCFERNFLLRKRVLYFVYGVRKAVQNCVWLGLVLIAWHLLFDKRVQRETHSDFLEYVTKVLVCFLVGTLVWLLKTLVVKVLASSFHVSTYFDRIQESLFNQFVIETLSGPPLVEIQRAEEEEERLADEVQKLQNAGVTIPPDLRANAFTNIKSERLRSGALQKSPRVKSGKLSRPLSKKSDDGNVITIDDLHKLNPNNVSAWNMKRLINMVRHGTLSTLDEQILDNANEDENATQIRSEIEAKAAAKKIFQNVARRGCRYIYPDDLMRFMREDEAAKTMTLFEGATDAGRISKSALKNWVVNAFRERRALALTLNDTKTAVNKLHRMLNFIVAIVILVIWLLILEVATTKFLLFVSSQIVVVAFVFGNTCKTIFESIIFLFVMHPFDVGDRCEIDGVQMVVEEMNILTTIFLRYDNQKIIIPNTVLATKAIYNFYRSPDMGDAIEFYIHISTPFEKITAMKHRIQSFMDSKKEHWYPSPLIVIRDFDQLNMIKIAIWPTHKMNFQDMGERFVRRSLVLEEMIKIFRELDMNYRLLPLDINVRGVPTTSDRLPPSWTTVSN</sequence>
<feature type="compositionally biased region" description="Basic and acidic residues" evidence="10">
    <location>
        <begin position="74"/>
        <end position="87"/>
    </location>
</feature>
<feature type="transmembrane region" description="Helical" evidence="11">
    <location>
        <begin position="242"/>
        <end position="262"/>
    </location>
</feature>
<dbReference type="InterPro" id="IPR010920">
    <property type="entry name" value="LSM_dom_sf"/>
</dbReference>
<evidence type="ECO:0000256" key="7">
    <source>
        <dbReference type="ARBA" id="ARBA00023136"/>
    </source>
</evidence>
<dbReference type="GO" id="GO:0005886">
    <property type="term" value="C:plasma membrane"/>
    <property type="evidence" value="ECO:0007669"/>
    <property type="project" value="UniProtKB-UniRule"/>
</dbReference>
<feature type="region of interest" description="Disordered" evidence="10">
    <location>
        <begin position="1"/>
        <end position="44"/>
    </location>
</feature>
<dbReference type="InterPro" id="IPR016688">
    <property type="entry name" value="MscS-like_plants/fungi"/>
</dbReference>
<reference evidence="13 14" key="1">
    <citation type="journal article" date="2012" name="Nat. Biotechnol.">
        <title>Draft genome sequence of pigeonpea (Cajanus cajan), an orphan legume crop of resource-poor farmers.</title>
        <authorList>
            <person name="Varshney R.K."/>
            <person name="Chen W."/>
            <person name="Li Y."/>
            <person name="Bharti A.K."/>
            <person name="Saxena R.K."/>
            <person name="Schlueter J.A."/>
            <person name="Donoghue M.T."/>
            <person name="Azam S."/>
            <person name="Fan G."/>
            <person name="Whaley A.M."/>
            <person name="Farmer A.D."/>
            <person name="Sheridan J."/>
            <person name="Iwata A."/>
            <person name="Tuteja R."/>
            <person name="Penmetsa R.V."/>
            <person name="Wu W."/>
            <person name="Upadhyaya H.D."/>
            <person name="Yang S.P."/>
            <person name="Shah T."/>
            <person name="Saxena K.B."/>
            <person name="Michael T."/>
            <person name="McCombie W.R."/>
            <person name="Yang B."/>
            <person name="Zhang G."/>
            <person name="Yang H."/>
            <person name="Wang J."/>
            <person name="Spillane C."/>
            <person name="Cook D.R."/>
            <person name="May G.D."/>
            <person name="Xu X."/>
            <person name="Jackson S.A."/>
        </authorList>
    </citation>
    <scope>NUCLEOTIDE SEQUENCE [LARGE SCALE GENOMIC DNA]</scope>
    <source>
        <strain evidence="14">cv. Asha</strain>
    </source>
</reference>
<feature type="transmembrane region" description="Helical" evidence="11">
    <location>
        <begin position="212"/>
        <end position="230"/>
    </location>
</feature>
<keyword evidence="8" id="KW-0407">Ion channel</keyword>
<keyword evidence="5 11" id="KW-1133">Transmembrane helix</keyword>
<dbReference type="OrthoDB" id="544685at2759"/>
<comment type="similarity">
    <text evidence="2 9">Belongs to the MscS (TC 1.A.23) family.</text>
</comment>
<dbReference type="GO" id="GO:0050982">
    <property type="term" value="P:detection of mechanical stimulus"/>
    <property type="evidence" value="ECO:0007669"/>
    <property type="project" value="UniProtKB-ARBA"/>
</dbReference>
<organism evidence="13 14">
    <name type="scientific">Cajanus cajan</name>
    <name type="common">Pigeon pea</name>
    <name type="synonym">Cajanus indicus</name>
    <dbReference type="NCBI Taxonomy" id="3821"/>
    <lineage>
        <taxon>Eukaryota</taxon>
        <taxon>Viridiplantae</taxon>
        <taxon>Streptophyta</taxon>
        <taxon>Embryophyta</taxon>
        <taxon>Tracheophyta</taxon>
        <taxon>Spermatophyta</taxon>
        <taxon>Magnoliopsida</taxon>
        <taxon>eudicotyledons</taxon>
        <taxon>Gunneridae</taxon>
        <taxon>Pentapetalae</taxon>
        <taxon>rosids</taxon>
        <taxon>fabids</taxon>
        <taxon>Fabales</taxon>
        <taxon>Fabaceae</taxon>
        <taxon>Papilionoideae</taxon>
        <taxon>50 kb inversion clade</taxon>
        <taxon>NPAAA clade</taxon>
        <taxon>indigoferoid/millettioid clade</taxon>
        <taxon>Phaseoleae</taxon>
        <taxon>Cajanus</taxon>
    </lineage>
</organism>
<accession>A0A151TQ92</accession>
<evidence type="ECO:0000256" key="2">
    <source>
        <dbReference type="ARBA" id="ARBA00008017"/>
    </source>
</evidence>
<dbReference type="SUPFAM" id="SSF50182">
    <property type="entry name" value="Sm-like ribonucleoproteins"/>
    <property type="match status" value="1"/>
</dbReference>
<evidence type="ECO:0000313" key="13">
    <source>
        <dbReference type="EMBL" id="KYP69209.1"/>
    </source>
</evidence>
<dbReference type="Gene3D" id="2.30.30.60">
    <property type="match status" value="1"/>
</dbReference>
<dbReference type="GO" id="GO:0006820">
    <property type="term" value="P:monoatomic anion transport"/>
    <property type="evidence" value="ECO:0007669"/>
    <property type="project" value="TreeGrafter"/>
</dbReference>
<evidence type="ECO:0000256" key="1">
    <source>
        <dbReference type="ARBA" id="ARBA00004141"/>
    </source>
</evidence>